<sequence length="305" mass="31116">ERRRALSHNGAAALGAKSAARTTGNTAALATPGATGRSLSRARRAALSQGGAIEATQTNPAARAGIRVLASDRPMTTAPVETLAAAPGAASSERCGCQGKAATESAEREQLLAAVCALVDEDPASVAGPSASAVRKLCQERRRALSRQGKMAEEPSEPSRARVSRTSQNNNASTSGAATGLRGRGAAQRRRDVLCQQGRGDQPACRPSGRTRQKPAVPAKVEQGTTLSGTSVTGTQVERSTKVTGAEPGSCRAITGTEYIGTEQYDTLCAAIPDPAPAKVSVGRTARGQSVSGAEMGRSVKVTGD</sequence>
<feature type="region of interest" description="Disordered" evidence="3">
    <location>
        <begin position="142"/>
        <end position="249"/>
    </location>
</feature>
<feature type="compositionally biased region" description="Low complexity" evidence="3">
    <location>
        <begin position="176"/>
        <end position="186"/>
    </location>
</feature>
<keyword evidence="1" id="KW-0677">Repeat</keyword>
<evidence type="ECO:0000313" key="5">
    <source>
        <dbReference type="Proteomes" id="UP001308776"/>
    </source>
</evidence>
<feature type="compositionally biased region" description="Basic and acidic residues" evidence="3">
    <location>
        <begin position="150"/>
        <end position="160"/>
    </location>
</feature>
<dbReference type="InterPro" id="IPR020990">
    <property type="entry name" value="CSOS2/2B"/>
</dbReference>
<feature type="non-terminal residue" evidence="4">
    <location>
        <position position="1"/>
    </location>
</feature>
<name>A0ABU6FLN4_9PROT</name>
<protein>
    <submittedName>
        <fullName evidence="4">Transcriptional initiation protein Tat</fullName>
    </submittedName>
</protein>
<comment type="caution">
    <text evidence="4">The sequence shown here is derived from an EMBL/GenBank/DDBJ whole genome shotgun (WGS) entry which is preliminary data.</text>
</comment>
<keyword evidence="5" id="KW-1185">Reference proteome</keyword>
<evidence type="ECO:0000256" key="1">
    <source>
        <dbReference type="ARBA" id="ARBA00022737"/>
    </source>
</evidence>
<dbReference type="Pfam" id="PF12288">
    <property type="entry name" value="CsoS2_M"/>
    <property type="match status" value="1"/>
</dbReference>
<reference evidence="4 5" key="1">
    <citation type="submission" date="2022-11" db="EMBL/GenBank/DDBJ databases">
        <title>Comparative genomics analysis of Acidithiobacillus ferriphilus.</title>
        <authorList>
            <person name="Ma L."/>
        </authorList>
    </citation>
    <scope>NUCLEOTIDE SEQUENCE [LARGE SCALE GENOMIC DNA]</scope>
    <source>
        <strain evidence="4 5">DY15</strain>
    </source>
</reference>
<feature type="non-terminal residue" evidence="4">
    <location>
        <position position="305"/>
    </location>
</feature>
<feature type="compositionally biased region" description="Low complexity" evidence="3">
    <location>
        <begin position="11"/>
        <end position="20"/>
    </location>
</feature>
<feature type="compositionally biased region" description="Low complexity" evidence="3">
    <location>
        <begin position="223"/>
        <end position="237"/>
    </location>
</feature>
<feature type="compositionally biased region" description="Polar residues" evidence="3">
    <location>
        <begin position="164"/>
        <end position="175"/>
    </location>
</feature>
<gene>
    <name evidence="4" type="ORF">OW717_02740</name>
</gene>
<organism evidence="4 5">
    <name type="scientific">Acidithiobacillus ferriphilus</name>
    <dbReference type="NCBI Taxonomy" id="1689834"/>
    <lineage>
        <taxon>Bacteria</taxon>
        <taxon>Pseudomonadati</taxon>
        <taxon>Pseudomonadota</taxon>
        <taxon>Acidithiobacillia</taxon>
        <taxon>Acidithiobacillales</taxon>
        <taxon>Acidithiobacillaceae</taxon>
        <taxon>Acidithiobacillus</taxon>
    </lineage>
</organism>
<dbReference type="EMBL" id="JAQGFR010000070">
    <property type="protein sequence ID" value="MEB8512957.1"/>
    <property type="molecule type" value="Genomic_DNA"/>
</dbReference>
<evidence type="ECO:0000256" key="3">
    <source>
        <dbReference type="SAM" id="MobiDB-lite"/>
    </source>
</evidence>
<feature type="compositionally biased region" description="Low complexity" evidence="3">
    <location>
        <begin position="33"/>
        <end position="52"/>
    </location>
</feature>
<accession>A0ABU6FLN4</accession>
<evidence type="ECO:0000313" key="4">
    <source>
        <dbReference type="EMBL" id="MEB8512957.1"/>
    </source>
</evidence>
<dbReference type="RefSeq" id="WP_325801345.1">
    <property type="nucleotide sequence ID" value="NZ_JAQGFR010000070.1"/>
</dbReference>
<feature type="region of interest" description="Disordered" evidence="3">
    <location>
        <begin position="1"/>
        <end position="58"/>
    </location>
</feature>
<proteinExistence type="inferred from homology"/>
<comment type="similarity">
    <text evidence="2">Belongs to the CsoS2 family.</text>
</comment>
<evidence type="ECO:0000256" key="2">
    <source>
        <dbReference type="ARBA" id="ARBA00024044"/>
    </source>
</evidence>
<dbReference type="Proteomes" id="UP001308776">
    <property type="component" value="Unassembled WGS sequence"/>
</dbReference>